<feature type="transmembrane region" description="Helical" evidence="6">
    <location>
        <begin position="398"/>
        <end position="425"/>
    </location>
</feature>
<feature type="transmembrane region" description="Helical" evidence="6">
    <location>
        <begin position="170"/>
        <end position="193"/>
    </location>
</feature>
<feature type="transmembrane region" description="Helical" evidence="6">
    <location>
        <begin position="45"/>
        <end position="67"/>
    </location>
</feature>
<dbReference type="GO" id="GO:0015174">
    <property type="term" value="F:basic amino acid transmembrane transporter activity"/>
    <property type="evidence" value="ECO:0007669"/>
    <property type="project" value="TreeGrafter"/>
</dbReference>
<proteinExistence type="predicted"/>
<dbReference type="Pfam" id="PF07690">
    <property type="entry name" value="MFS_1"/>
    <property type="match status" value="1"/>
</dbReference>
<dbReference type="EMBL" id="KE373385">
    <property type="protein sequence ID" value="EPQ67770.1"/>
    <property type="molecule type" value="Genomic_DNA"/>
</dbReference>
<dbReference type="InterPro" id="IPR011701">
    <property type="entry name" value="MFS"/>
</dbReference>
<evidence type="ECO:0000256" key="2">
    <source>
        <dbReference type="ARBA" id="ARBA00022448"/>
    </source>
</evidence>
<feature type="transmembrane region" description="Helical" evidence="6">
    <location>
        <begin position="73"/>
        <end position="93"/>
    </location>
</feature>
<dbReference type="AlphaFoldDB" id="A0A061HSE6"/>
<evidence type="ECO:0000256" key="5">
    <source>
        <dbReference type="ARBA" id="ARBA00023136"/>
    </source>
</evidence>
<dbReference type="OrthoDB" id="3437016at2759"/>
<feature type="transmembrane region" description="Helical" evidence="6">
    <location>
        <begin position="114"/>
        <end position="132"/>
    </location>
</feature>
<keyword evidence="2" id="KW-0813">Transport</keyword>
<feature type="transmembrane region" description="Helical" evidence="6">
    <location>
        <begin position="437"/>
        <end position="456"/>
    </location>
</feature>
<organism evidence="9">
    <name type="scientific">Blumeria graminis f. sp. tritici 96224</name>
    <dbReference type="NCBI Taxonomy" id="1268274"/>
    <lineage>
        <taxon>Eukaryota</taxon>
        <taxon>Fungi</taxon>
        <taxon>Dikarya</taxon>
        <taxon>Ascomycota</taxon>
        <taxon>Pezizomycotina</taxon>
        <taxon>Leotiomycetes</taxon>
        <taxon>Erysiphales</taxon>
        <taxon>Erysiphaceae</taxon>
        <taxon>Blumeria</taxon>
    </lineage>
</organism>
<dbReference type="InterPro" id="IPR020846">
    <property type="entry name" value="MFS_dom"/>
</dbReference>
<dbReference type="SUPFAM" id="SSF103473">
    <property type="entry name" value="MFS general substrate transporter"/>
    <property type="match status" value="1"/>
</dbReference>
<comment type="subcellular location">
    <subcellularLocation>
        <location evidence="1">Endomembrane system</location>
        <topology evidence="1">Multi-pass membrane protein</topology>
    </subcellularLocation>
</comment>
<keyword evidence="3 6" id="KW-0812">Transmembrane</keyword>
<evidence type="ECO:0000313" key="9">
    <source>
        <dbReference type="EMBL" id="SUZ06985.1"/>
    </source>
</evidence>
<dbReference type="GO" id="GO:0000329">
    <property type="term" value="C:fungal-type vacuole membrane"/>
    <property type="evidence" value="ECO:0007669"/>
    <property type="project" value="TreeGrafter"/>
</dbReference>
<dbReference type="Gene3D" id="1.20.1250.20">
    <property type="entry name" value="MFS general substrate transporter like domains"/>
    <property type="match status" value="2"/>
</dbReference>
<evidence type="ECO:0000256" key="3">
    <source>
        <dbReference type="ARBA" id="ARBA00022692"/>
    </source>
</evidence>
<evidence type="ECO:0000256" key="6">
    <source>
        <dbReference type="SAM" id="Phobius"/>
    </source>
</evidence>
<feature type="transmembrane region" description="Helical" evidence="6">
    <location>
        <begin position="345"/>
        <end position="365"/>
    </location>
</feature>
<reference evidence="10" key="1">
    <citation type="journal article" date="2013" name="Nat. Genet.">
        <title>The wheat powdery mildew genome shows the unique evolution of an obligate biotroph.</title>
        <authorList>
            <person name="Wicker T."/>
            <person name="Oberhaensli S."/>
            <person name="Parlange F."/>
            <person name="Buchmann J.P."/>
            <person name="Shatalina M."/>
            <person name="Roffler S."/>
            <person name="Ben-David R."/>
            <person name="Dolezel J."/>
            <person name="Simkova H."/>
            <person name="Schulze-Lefert P."/>
            <person name="Spanu P.D."/>
            <person name="Bruggmann R."/>
            <person name="Amselem J."/>
            <person name="Quesneville H."/>
            <person name="Ver Loren van Themaat E."/>
            <person name="Paape T."/>
            <person name="Shimizu K.K."/>
            <person name="Keller B."/>
        </authorList>
    </citation>
    <scope>NUCLEOTIDE SEQUENCE [LARGE SCALE GENOMIC DNA]</scope>
    <source>
        <strain evidence="10">96224</strain>
    </source>
</reference>
<evidence type="ECO:0000313" key="10">
    <source>
        <dbReference type="Proteomes" id="UP000053110"/>
    </source>
</evidence>
<feature type="transmembrane region" description="Helical" evidence="6">
    <location>
        <begin position="233"/>
        <end position="255"/>
    </location>
</feature>
<dbReference type="PANTHER" id="PTHR23501">
    <property type="entry name" value="MAJOR FACILITATOR SUPERFAMILY"/>
    <property type="match status" value="1"/>
</dbReference>
<reference evidence="9" key="3">
    <citation type="submission" date="2018-07" db="EMBL/GenBank/DDBJ databases">
        <authorList>
            <person name="Quirk P.G."/>
            <person name="Krulwich T.A."/>
        </authorList>
    </citation>
    <scope>NUCLEOTIDE SEQUENCE</scope>
    <source>
        <strain evidence="9">96224</strain>
    </source>
</reference>
<evidence type="ECO:0000256" key="1">
    <source>
        <dbReference type="ARBA" id="ARBA00004127"/>
    </source>
</evidence>
<dbReference type="GO" id="GO:0012505">
    <property type="term" value="C:endomembrane system"/>
    <property type="evidence" value="ECO:0007669"/>
    <property type="project" value="UniProtKB-SubCell"/>
</dbReference>
<dbReference type="EMBL" id="UIGY01000001">
    <property type="protein sequence ID" value="SUZ06985.1"/>
    <property type="molecule type" value="Genomic_DNA"/>
</dbReference>
<feature type="transmembrane region" description="Helical" evidence="6">
    <location>
        <begin position="505"/>
        <end position="528"/>
    </location>
</feature>
<feature type="transmembrane region" description="Helical" evidence="6">
    <location>
        <begin position="199"/>
        <end position="221"/>
    </location>
</feature>
<feature type="transmembrane region" description="Helical" evidence="6">
    <location>
        <begin position="301"/>
        <end position="325"/>
    </location>
</feature>
<protein>
    <submittedName>
        <fullName evidence="9">Bgt-1739</fullName>
    </submittedName>
    <submittedName>
        <fullName evidence="8">Permease of basic amino acids in the vacuolar membrane</fullName>
    </submittedName>
</protein>
<dbReference type="HOGENOM" id="CLU_000960_22_3_1"/>
<dbReference type="PROSITE" id="PS50850">
    <property type="entry name" value="MFS"/>
    <property type="match status" value="1"/>
</dbReference>
<name>A0A061HSE6_BLUGR</name>
<dbReference type="Proteomes" id="UP000053110">
    <property type="component" value="Unassembled WGS sequence"/>
</dbReference>
<gene>
    <name evidence="8" type="ORF">BGT96224_1739</name>
    <name evidence="9" type="ORF">BGT96224V2_LOCUS111</name>
</gene>
<evidence type="ECO:0000259" key="7">
    <source>
        <dbReference type="PROSITE" id="PS50850"/>
    </source>
</evidence>
<feature type="transmembrane region" description="Helical" evidence="6">
    <location>
        <begin position="372"/>
        <end position="392"/>
    </location>
</feature>
<keyword evidence="4 6" id="KW-1133">Transmembrane helix</keyword>
<accession>A0A061HSE6</accession>
<feature type="transmembrane region" description="Helical" evidence="6">
    <location>
        <begin position="138"/>
        <end position="158"/>
    </location>
</feature>
<feature type="transmembrane region" description="Helical" evidence="6">
    <location>
        <begin position="267"/>
        <end position="289"/>
    </location>
</feature>
<feature type="domain" description="Major facilitator superfamily (MFS) profile" evidence="7">
    <location>
        <begin position="48"/>
        <end position="533"/>
    </location>
</feature>
<evidence type="ECO:0000256" key="4">
    <source>
        <dbReference type="ARBA" id="ARBA00022989"/>
    </source>
</evidence>
<sequence>MGIPADISENVKSCVLSEETPLLRETTPSESEEDIIGPEPSSAELFLVISSVYFGIFLGALDGTIIATLSASISTHFSSLTLLSWLVSAYLIANAASQPLLGRLTDIFTRQKGLIACNLLFAAGNLISGLSTSEGMMILGRVVAGLGGGGLMAIPNFIASDLVPLRKRGLIHGISNICFSTGAGLGSFLGGWINDVWGWRWAFLLQVPLTMISCIMVYFTVKIPAKKSSLSALSRVDFLGAATLIVSIVLLLFGLNSAGNIIPWNHPFIPTSITLSLISLMVFVYVEIYIASEPIIPIKLLAIRTVASACLTTWFSTMVMYMVLFYLPIFFQVKGLSATSSGIRIIPQFLGSTFTSVGCGIIINATGQYKRLLILILSSFCLTTGFLTTLSLDGNEWFIYIYEFILGATFSSLLTITLIATISAVSHDHRAVVTSAVYAFRSTGATIGVTIGSAVYQNILLSGLHERFDGIPGSGREIEKIRNSLDEMNNLPPGWDAGVRAAFDVALRSVFTVAFLCAILTIITGLFIRQHVLHSRLVRHDVNE</sequence>
<reference evidence="8" key="2">
    <citation type="submission" date="2013-01" db="EMBL/GenBank/DDBJ databases">
        <title>The wheat powdery mildew genome reveals unique evolution of an obligate biotroph.</title>
        <authorList>
            <person name="Oberhaensli S."/>
            <person name="Wicker T."/>
            <person name="Keller B."/>
        </authorList>
    </citation>
    <scope>NUCLEOTIDE SEQUENCE</scope>
    <source>
        <strain evidence="8">96224</strain>
    </source>
</reference>
<dbReference type="InterPro" id="IPR036259">
    <property type="entry name" value="MFS_trans_sf"/>
</dbReference>
<evidence type="ECO:0000313" key="8">
    <source>
        <dbReference type="EMBL" id="EPQ67770.1"/>
    </source>
</evidence>
<keyword evidence="5 6" id="KW-0472">Membrane</keyword>
<dbReference type="PANTHER" id="PTHR23501:SF191">
    <property type="entry name" value="VACUOLAR BASIC AMINO ACID TRANSPORTER 4"/>
    <property type="match status" value="1"/>
</dbReference>